<dbReference type="GO" id="GO:0046872">
    <property type="term" value="F:metal ion binding"/>
    <property type="evidence" value="ECO:0007669"/>
    <property type="project" value="UniProtKB-KW"/>
</dbReference>
<geneLocation type="plasmid" evidence="7 9">
    <name>11</name>
</geneLocation>
<dbReference type="PATRIC" id="fig|45056.6.peg.407"/>
<proteinExistence type="inferred from homology"/>
<evidence type="ECO:0000256" key="4">
    <source>
        <dbReference type="ARBA" id="ARBA00022723"/>
    </source>
</evidence>
<comment type="similarity">
    <text evidence="1">Belongs to the GTP cyclohydrolase I type 2/NIF3 family.</text>
</comment>
<dbReference type="InterPro" id="IPR002678">
    <property type="entry name" value="DUF34/NIF3"/>
</dbReference>
<reference evidence="6 8" key="1">
    <citation type="submission" date="2015-11" db="EMBL/GenBank/DDBJ databases">
        <title>Identification of large and diverse effector repertoires of 38 Legionella species.</title>
        <authorList>
            <person name="Burstein D."/>
            <person name="Amaro F."/>
            <person name="Zusman T."/>
            <person name="Lifshitz Z."/>
            <person name="Cohen O."/>
            <person name="Gilbert J.A."/>
            <person name="Pupko T."/>
            <person name="Shuman H.A."/>
            <person name="Segal G."/>
        </authorList>
    </citation>
    <scope>NUCLEOTIDE SEQUENCE [LARGE SCALE GENOMIC DNA]</scope>
    <source>
        <strain evidence="6 8">1762-AUS-E</strain>
    </source>
</reference>
<dbReference type="Pfam" id="PF01784">
    <property type="entry name" value="DUF34_NIF3"/>
    <property type="match status" value="1"/>
</dbReference>
<keyword evidence="7" id="KW-0614">Plasmid</keyword>
<dbReference type="EMBL" id="LR134420">
    <property type="protein sequence ID" value="VEH85097.1"/>
    <property type="molecule type" value="Genomic_DNA"/>
</dbReference>
<dbReference type="KEGG" id="ladl:NCTC12735_00720"/>
<feature type="binding site" evidence="5">
    <location>
        <position position="220"/>
    </location>
    <ligand>
        <name>a divalent metal cation</name>
        <dbReference type="ChEBI" id="CHEBI:60240"/>
        <label>1</label>
    </ligand>
</feature>
<evidence type="ECO:0000256" key="3">
    <source>
        <dbReference type="ARBA" id="ARBA00022112"/>
    </source>
</evidence>
<protein>
    <recommendedName>
        <fullName evidence="3">GTP cyclohydrolase 1 type 2 homolog</fullName>
    </recommendedName>
</protein>
<feature type="binding site" evidence="5">
    <location>
        <position position="224"/>
    </location>
    <ligand>
        <name>a divalent metal cation</name>
        <dbReference type="ChEBI" id="CHEBI:60240"/>
        <label>1</label>
    </ligand>
</feature>
<dbReference type="EMBL" id="LNKA01000001">
    <property type="protein sequence ID" value="KTC65737.1"/>
    <property type="molecule type" value="Genomic_DNA"/>
</dbReference>
<dbReference type="Proteomes" id="UP000054859">
    <property type="component" value="Unassembled WGS sequence"/>
</dbReference>
<reference evidence="7 9" key="2">
    <citation type="submission" date="2018-12" db="EMBL/GenBank/DDBJ databases">
        <authorList>
            <consortium name="Pathogen Informatics"/>
        </authorList>
    </citation>
    <scope>NUCLEOTIDE SEQUENCE [LARGE SCALE GENOMIC DNA]</scope>
    <source>
        <strain evidence="7 9">NCTC12735</strain>
        <plasmid evidence="9">11</plasmid>
    </source>
</reference>
<evidence type="ECO:0000256" key="2">
    <source>
        <dbReference type="ARBA" id="ARBA00011643"/>
    </source>
</evidence>
<feature type="binding site" evidence="5">
    <location>
        <position position="102"/>
    </location>
    <ligand>
        <name>a divalent metal cation</name>
        <dbReference type="ChEBI" id="CHEBI:60240"/>
        <label>1</label>
    </ligand>
</feature>
<dbReference type="Proteomes" id="UP000281170">
    <property type="component" value="Plasmid 11"/>
</dbReference>
<evidence type="ECO:0000256" key="1">
    <source>
        <dbReference type="ARBA" id="ARBA00006964"/>
    </source>
</evidence>
<keyword evidence="4 5" id="KW-0479">Metal-binding</keyword>
<dbReference type="FunFam" id="3.40.1390.30:FF:000001">
    <property type="entry name" value="GTP cyclohydrolase 1 type 2"/>
    <property type="match status" value="1"/>
</dbReference>
<dbReference type="SUPFAM" id="SSF102705">
    <property type="entry name" value="NIF3 (NGG1p interacting factor 3)-like"/>
    <property type="match status" value="1"/>
</dbReference>
<comment type="subunit">
    <text evidence="2">Homohexamer.</text>
</comment>
<accession>A0A0W0R3W5</accession>
<dbReference type="RefSeq" id="WP_084758817.1">
    <property type="nucleotide sequence ID" value="NZ_CAAAHS010000014.1"/>
</dbReference>
<feature type="binding site" evidence="5">
    <location>
        <position position="64"/>
    </location>
    <ligand>
        <name>a divalent metal cation</name>
        <dbReference type="ChEBI" id="CHEBI:60240"/>
        <label>2</label>
    </ligand>
</feature>
<dbReference type="PANTHER" id="PTHR13799:SF14">
    <property type="entry name" value="GTP CYCLOHYDROLASE 1 TYPE 2 HOMOLOG"/>
    <property type="match status" value="1"/>
</dbReference>
<dbReference type="GO" id="GO:0005737">
    <property type="term" value="C:cytoplasm"/>
    <property type="evidence" value="ECO:0007669"/>
    <property type="project" value="TreeGrafter"/>
</dbReference>
<evidence type="ECO:0000313" key="8">
    <source>
        <dbReference type="Proteomes" id="UP000054859"/>
    </source>
</evidence>
<dbReference type="AlphaFoldDB" id="A0A0W0R3W5"/>
<dbReference type="STRING" id="45056.Lade_0395"/>
<evidence type="ECO:0000313" key="6">
    <source>
        <dbReference type="EMBL" id="KTC65737.1"/>
    </source>
</evidence>
<organism evidence="6 8">
    <name type="scientific">Legionella adelaidensis</name>
    <dbReference type="NCBI Taxonomy" id="45056"/>
    <lineage>
        <taxon>Bacteria</taxon>
        <taxon>Pseudomonadati</taxon>
        <taxon>Pseudomonadota</taxon>
        <taxon>Gammaproteobacteria</taxon>
        <taxon>Legionellales</taxon>
        <taxon>Legionellaceae</taxon>
        <taxon>Legionella</taxon>
    </lineage>
</organism>
<sequence>MIKREDLNHYLQDYLSCDLFSDYAPNGLQIEGKENIEHICTAVTASADVIQSAVALQADALLVHHGYFWRGENPVITGIKKNRISQLLNNNINLFAYHLPLDCHLDVGNNACLAELFEVEAINKYSVGKTKNLLWAGELIKSMTPDEFSFFLQEKLKRQPLHIPVSKEKISTIAWCSGGAQDFIKDAAALGVDAYISGEISERTYYEAIEMDIHYYACGHYATERYGIQALGHHLGAKFELRHNFIESENPV</sequence>
<evidence type="ECO:0000256" key="5">
    <source>
        <dbReference type="PIRSR" id="PIRSR602678-1"/>
    </source>
</evidence>
<feature type="binding site" evidence="5">
    <location>
        <position position="65"/>
    </location>
    <ligand>
        <name>a divalent metal cation</name>
        <dbReference type="ChEBI" id="CHEBI:60240"/>
        <label>1</label>
    </ligand>
</feature>
<evidence type="ECO:0000313" key="7">
    <source>
        <dbReference type="EMBL" id="VEH85097.1"/>
    </source>
</evidence>
<keyword evidence="8" id="KW-1185">Reference proteome</keyword>
<dbReference type="NCBIfam" id="TIGR00486">
    <property type="entry name" value="YbgI_SA1388"/>
    <property type="match status" value="1"/>
</dbReference>
<gene>
    <name evidence="7" type="primary">ybgI</name>
    <name evidence="6" type="ORF">Lade_0395</name>
    <name evidence="7" type="ORF">NCTC12735_00720</name>
</gene>
<name>A0A0W0R3W5_9GAMM</name>
<dbReference type="Gene3D" id="3.40.1390.30">
    <property type="entry name" value="NIF3 (NGG1p interacting factor 3)-like"/>
    <property type="match status" value="2"/>
</dbReference>
<dbReference type="InterPro" id="IPR036069">
    <property type="entry name" value="DUF34/NIF3_sf"/>
</dbReference>
<evidence type="ECO:0000313" key="9">
    <source>
        <dbReference type="Proteomes" id="UP000281170"/>
    </source>
</evidence>
<dbReference type="OrthoDB" id="9800881at2"/>
<dbReference type="PANTHER" id="PTHR13799">
    <property type="entry name" value="NGG1 INTERACTING FACTOR 3"/>
    <property type="match status" value="1"/>
</dbReference>